<dbReference type="KEGG" id="vcn:VOLCADRAFT_101176"/>
<gene>
    <name evidence="2" type="ORF">VOLCADRAFT_101176</name>
</gene>
<dbReference type="OrthoDB" id="559090at2759"/>
<evidence type="ECO:0000313" key="3">
    <source>
        <dbReference type="Proteomes" id="UP000001058"/>
    </source>
</evidence>
<keyword evidence="3" id="KW-1185">Reference proteome</keyword>
<dbReference type="Proteomes" id="UP000001058">
    <property type="component" value="Unassembled WGS sequence"/>
</dbReference>
<feature type="compositionally biased region" description="Basic and acidic residues" evidence="1">
    <location>
        <begin position="262"/>
        <end position="275"/>
    </location>
</feature>
<dbReference type="EMBL" id="GL378743">
    <property type="protein sequence ID" value="EFJ39265.1"/>
    <property type="molecule type" value="Genomic_DNA"/>
</dbReference>
<dbReference type="InParanoid" id="D8ULY4"/>
<feature type="region of interest" description="Disordered" evidence="1">
    <location>
        <begin position="238"/>
        <end position="275"/>
    </location>
</feature>
<feature type="compositionally biased region" description="Low complexity" evidence="1">
    <location>
        <begin position="100"/>
        <end position="109"/>
    </location>
</feature>
<accession>D8ULY4</accession>
<feature type="non-terminal residue" evidence="2">
    <location>
        <position position="1"/>
    </location>
</feature>
<dbReference type="AlphaFoldDB" id="D8ULY4"/>
<sequence length="275" mass="29171">SCLFFFIKVDVDIEQRAIASTASPAAGAVLVNTAIQQNITPLQQQMAEQSQLLASMAKVMTAGQNPAATILSPAEAGAASVAPDKAKRSKEKRKKKDDSSSSSSSSSSDNEAPEWLRCTVVTGNGRDFIVRDTLKITPEIICETFEFGKLALALLVEVPPKVKGAMKVLKPMIHRAGRHGSHQHPFGMAVTNTLAAEPRIGLAAADICFSNLCNEDKFRDKTKPGKLVDGVKEQVLKRAASRTGGDGAGGSRGGRVCGSSGHDYKRRDDDAGHNA</sequence>
<organism evidence="3">
    <name type="scientific">Volvox carteri f. nagariensis</name>
    <dbReference type="NCBI Taxonomy" id="3068"/>
    <lineage>
        <taxon>Eukaryota</taxon>
        <taxon>Viridiplantae</taxon>
        <taxon>Chlorophyta</taxon>
        <taxon>core chlorophytes</taxon>
        <taxon>Chlorophyceae</taxon>
        <taxon>CS clade</taxon>
        <taxon>Chlamydomonadales</taxon>
        <taxon>Volvocaceae</taxon>
        <taxon>Volvox</taxon>
    </lineage>
</organism>
<feature type="region of interest" description="Disordered" evidence="1">
    <location>
        <begin position="74"/>
        <end position="113"/>
    </location>
</feature>
<reference evidence="2 3" key="1">
    <citation type="journal article" date="2010" name="Science">
        <title>Genomic analysis of organismal complexity in the multicellular green alga Volvox carteri.</title>
        <authorList>
            <person name="Prochnik S.E."/>
            <person name="Umen J."/>
            <person name="Nedelcu A.M."/>
            <person name="Hallmann A."/>
            <person name="Miller S.M."/>
            <person name="Nishii I."/>
            <person name="Ferris P."/>
            <person name="Kuo A."/>
            <person name="Mitros T."/>
            <person name="Fritz-Laylin L.K."/>
            <person name="Hellsten U."/>
            <person name="Chapman J."/>
            <person name="Simakov O."/>
            <person name="Rensing S.A."/>
            <person name="Terry A."/>
            <person name="Pangilinan J."/>
            <person name="Kapitonov V."/>
            <person name="Jurka J."/>
            <person name="Salamov A."/>
            <person name="Shapiro H."/>
            <person name="Schmutz J."/>
            <person name="Grimwood J."/>
            <person name="Lindquist E."/>
            <person name="Lucas S."/>
            <person name="Grigoriev I.V."/>
            <person name="Schmitt R."/>
            <person name="Kirk D."/>
            <person name="Rokhsar D.S."/>
        </authorList>
    </citation>
    <scope>NUCLEOTIDE SEQUENCE [LARGE SCALE GENOMIC DNA]</scope>
    <source>
        <strain evidence="3">f. Nagariensis / Eve</strain>
    </source>
</reference>
<evidence type="ECO:0000256" key="1">
    <source>
        <dbReference type="SAM" id="MobiDB-lite"/>
    </source>
</evidence>
<dbReference type="GeneID" id="9614626"/>
<protein>
    <submittedName>
        <fullName evidence="2">Uncharacterized protein</fullName>
    </submittedName>
</protein>
<dbReference type="RefSeq" id="XP_002959670.1">
    <property type="nucleotide sequence ID" value="XM_002959624.1"/>
</dbReference>
<name>D8ULY4_VOLCA</name>
<feature type="compositionally biased region" description="Gly residues" evidence="1">
    <location>
        <begin position="244"/>
        <end position="256"/>
    </location>
</feature>
<proteinExistence type="predicted"/>
<evidence type="ECO:0000313" key="2">
    <source>
        <dbReference type="EMBL" id="EFJ39265.1"/>
    </source>
</evidence>